<dbReference type="OrthoDB" id="2432613at2759"/>
<evidence type="ECO:0000256" key="3">
    <source>
        <dbReference type="SAM" id="SignalP"/>
    </source>
</evidence>
<dbReference type="PANTHER" id="PTHR40633">
    <property type="entry name" value="MATRIX PROTEIN, PUTATIVE (AFU_ORTHOLOGUE AFUA_8G05410)-RELATED"/>
    <property type="match status" value="1"/>
</dbReference>
<dbReference type="InterPro" id="IPR018466">
    <property type="entry name" value="Kre9/Knh1-like_N"/>
</dbReference>
<protein>
    <recommendedName>
        <fullName evidence="4">Yeast cell wall synthesis Kre9/Knh1-like N-terminal domain-containing protein</fullName>
    </recommendedName>
</protein>
<dbReference type="PANTHER" id="PTHR40633:SF1">
    <property type="entry name" value="GPI ANCHORED SERINE-THREONINE RICH PROTEIN (AFU_ORTHOLOGUE AFUA_1G03630)"/>
    <property type="match status" value="1"/>
</dbReference>
<evidence type="ECO:0000256" key="1">
    <source>
        <dbReference type="ARBA" id="ARBA00022729"/>
    </source>
</evidence>
<keyword evidence="1 3" id="KW-0732">Signal</keyword>
<evidence type="ECO:0000256" key="2">
    <source>
        <dbReference type="SAM" id="MobiDB-lite"/>
    </source>
</evidence>
<gene>
    <name evidence="5" type="ORF">SCHPADRAFT_943549</name>
</gene>
<feature type="region of interest" description="Disordered" evidence="2">
    <location>
        <begin position="197"/>
        <end position="233"/>
    </location>
</feature>
<proteinExistence type="predicted"/>
<dbReference type="STRING" id="27342.A0A0H2RXR8"/>
<dbReference type="InParanoid" id="A0A0H2RXR8"/>
<dbReference type="InterPro" id="IPR052982">
    <property type="entry name" value="SRP1/TIP1-like"/>
</dbReference>
<feature type="domain" description="Yeast cell wall synthesis Kre9/Knh1-like N-terminal" evidence="4">
    <location>
        <begin position="24"/>
        <end position="117"/>
    </location>
</feature>
<evidence type="ECO:0000313" key="5">
    <source>
        <dbReference type="EMBL" id="KLO09556.1"/>
    </source>
</evidence>
<sequence length="258" mass="26021">MFKTILFTSFSVMSALAIPTPNAPTPGTIFKTGGDCTIGWDADTTGKWTTMNIELMAGPNLAMEHLTTVATVDGTNANNNTFTYPCPGVTPNSAIFFYQFSSPAEPTNITWTGRFAIGDAEGNTTPPPNATQPNSNDAIPWGNAQLLDPSSATPAPSYLGSSTVVVSTSSNTNSSTVVVTSATSAASGIITSAVGLPTSGSSSDSDSASPASSSPSVDASNSNSTTSANGASSLEVSKRGVPALVALAGTALAFLTVF</sequence>
<reference evidence="5 6" key="1">
    <citation type="submission" date="2015-04" db="EMBL/GenBank/DDBJ databases">
        <title>Complete genome sequence of Schizopora paradoxa KUC8140, a cosmopolitan wood degrader in East Asia.</title>
        <authorList>
            <consortium name="DOE Joint Genome Institute"/>
            <person name="Min B."/>
            <person name="Park H."/>
            <person name="Jang Y."/>
            <person name="Kim J.-J."/>
            <person name="Kim K.H."/>
            <person name="Pangilinan J."/>
            <person name="Lipzen A."/>
            <person name="Riley R."/>
            <person name="Grigoriev I.V."/>
            <person name="Spatafora J.W."/>
            <person name="Choi I.-G."/>
        </authorList>
    </citation>
    <scope>NUCLEOTIDE SEQUENCE [LARGE SCALE GENOMIC DNA]</scope>
    <source>
        <strain evidence="5 6">KUC8140</strain>
    </source>
</reference>
<dbReference type="Pfam" id="PF10342">
    <property type="entry name" value="Kre9_KNH"/>
    <property type="match status" value="1"/>
</dbReference>
<organism evidence="5 6">
    <name type="scientific">Schizopora paradoxa</name>
    <dbReference type="NCBI Taxonomy" id="27342"/>
    <lineage>
        <taxon>Eukaryota</taxon>
        <taxon>Fungi</taxon>
        <taxon>Dikarya</taxon>
        <taxon>Basidiomycota</taxon>
        <taxon>Agaricomycotina</taxon>
        <taxon>Agaricomycetes</taxon>
        <taxon>Hymenochaetales</taxon>
        <taxon>Schizoporaceae</taxon>
        <taxon>Schizopora</taxon>
    </lineage>
</organism>
<accession>A0A0H2RXR8</accession>
<name>A0A0H2RXR8_9AGAM</name>
<feature type="chain" id="PRO_5005201890" description="Yeast cell wall synthesis Kre9/Knh1-like N-terminal domain-containing protein" evidence="3">
    <location>
        <begin position="18"/>
        <end position="258"/>
    </location>
</feature>
<feature type="signal peptide" evidence="3">
    <location>
        <begin position="1"/>
        <end position="17"/>
    </location>
</feature>
<feature type="region of interest" description="Disordered" evidence="2">
    <location>
        <begin position="117"/>
        <end position="153"/>
    </location>
</feature>
<keyword evidence="6" id="KW-1185">Reference proteome</keyword>
<dbReference type="EMBL" id="KQ086052">
    <property type="protein sequence ID" value="KLO09556.1"/>
    <property type="molecule type" value="Genomic_DNA"/>
</dbReference>
<dbReference type="AlphaFoldDB" id="A0A0H2RXR8"/>
<evidence type="ECO:0000313" key="6">
    <source>
        <dbReference type="Proteomes" id="UP000053477"/>
    </source>
</evidence>
<evidence type="ECO:0000259" key="4">
    <source>
        <dbReference type="Pfam" id="PF10342"/>
    </source>
</evidence>
<dbReference type="Proteomes" id="UP000053477">
    <property type="component" value="Unassembled WGS sequence"/>
</dbReference>